<dbReference type="InterPro" id="IPR011004">
    <property type="entry name" value="Trimer_LpxA-like_sf"/>
</dbReference>
<proteinExistence type="predicted"/>
<evidence type="ECO:0000256" key="2">
    <source>
        <dbReference type="ARBA" id="ARBA00022737"/>
    </source>
</evidence>
<dbReference type="Pfam" id="PF00132">
    <property type="entry name" value="Hexapep"/>
    <property type="match status" value="1"/>
</dbReference>
<evidence type="ECO:0000256" key="1">
    <source>
        <dbReference type="ARBA" id="ARBA00022679"/>
    </source>
</evidence>
<organism evidence="3 4">
    <name type="scientific">Macrococcus epidermidis</name>
    <dbReference type="NCBI Taxonomy" id="1902580"/>
    <lineage>
        <taxon>Bacteria</taxon>
        <taxon>Bacillati</taxon>
        <taxon>Bacillota</taxon>
        <taxon>Bacilli</taxon>
        <taxon>Bacillales</taxon>
        <taxon>Staphylococcaceae</taxon>
        <taxon>Macrococcus</taxon>
    </lineage>
</organism>
<dbReference type="PANTHER" id="PTHR43300">
    <property type="entry name" value="ACETYLTRANSFERASE"/>
    <property type="match status" value="1"/>
</dbReference>
<keyword evidence="4" id="KW-1185">Reference proteome</keyword>
<dbReference type="CDD" id="cd04647">
    <property type="entry name" value="LbH_MAT_like"/>
    <property type="match status" value="1"/>
</dbReference>
<dbReference type="PROSITE" id="PS00101">
    <property type="entry name" value="HEXAPEP_TRANSFERASES"/>
    <property type="match status" value="1"/>
</dbReference>
<comment type="caution">
    <text evidence="3">The sequence shown here is derived from an EMBL/GenBank/DDBJ whole genome shotgun (WGS) entry which is preliminary data.</text>
</comment>
<dbReference type="EMBL" id="PZJH01000001">
    <property type="protein sequence ID" value="RAK46140.1"/>
    <property type="molecule type" value="Genomic_DNA"/>
</dbReference>
<keyword evidence="1 3" id="KW-0808">Transferase</keyword>
<protein>
    <submittedName>
        <fullName evidence="3">Acetyltransferase</fullName>
    </submittedName>
</protein>
<keyword evidence="2" id="KW-0677">Repeat</keyword>
<evidence type="ECO:0000313" key="3">
    <source>
        <dbReference type="EMBL" id="RAK46140.1"/>
    </source>
</evidence>
<dbReference type="InterPro" id="IPR050179">
    <property type="entry name" value="Trans_hexapeptide_repeat"/>
</dbReference>
<dbReference type="Gene3D" id="2.160.10.10">
    <property type="entry name" value="Hexapeptide repeat proteins"/>
    <property type="match status" value="1"/>
</dbReference>
<name>A0A327ZUR0_9STAP</name>
<dbReference type="SUPFAM" id="SSF51161">
    <property type="entry name" value="Trimeric LpxA-like enzymes"/>
    <property type="match status" value="1"/>
</dbReference>
<dbReference type="PANTHER" id="PTHR43300:SF6">
    <property type="entry name" value="ACETYLTRANSFERASE YVOF-RELATED"/>
    <property type="match status" value="1"/>
</dbReference>
<dbReference type="Proteomes" id="UP000249808">
    <property type="component" value="Unassembled WGS sequence"/>
</dbReference>
<reference evidence="3 4" key="1">
    <citation type="journal article" date="2018" name="Front. Microbiol.">
        <title>Description and Comparative Genomics of Macrococcus caseolyticus subsp. hominis subsp. nov., Macrococcus goetzii sp. nov., Macrococcus epidermidis sp. nov., and Macrococcus bohemicus sp. nov., Novel Macrococci From Human Clinical Material With Virulence Potential and Suspected Uptake of Foreign DNA by Natural Transformation.</title>
        <authorList>
            <person name="Maslanova I."/>
            <person name="Wertheimer Z."/>
            <person name="Sedlacek I."/>
            <person name="Svec P."/>
            <person name="Indrakova A."/>
            <person name="Kovarovic V."/>
            <person name="Schumann P."/>
            <person name="Sproer C."/>
            <person name="Kralova S."/>
            <person name="Sedo O."/>
            <person name="Kristofova L."/>
            <person name="Vrbovska V."/>
            <person name="Fuzik T."/>
            <person name="Petras P."/>
            <person name="Zdrahal Z."/>
            <person name="Ruzickova V."/>
            <person name="Doskar J."/>
            <person name="Pantucek R."/>
        </authorList>
    </citation>
    <scope>NUCLEOTIDE SEQUENCE [LARGE SCALE GENOMIC DNA]</scope>
    <source>
        <strain evidence="3 4">01/688</strain>
    </source>
</reference>
<dbReference type="AlphaFoldDB" id="A0A327ZUR0"/>
<sequence>MRKTSSIRSNGVNPLWHMYRTVSFIKVAKNFVVIESGRICPSVKLKRHLYRIFLGMKIGNKTSIAYKAMPDLMFPERITIGDNSVIGYNATLLTHEYLIDEYRIGNIEIGSNVLIGANALVLPGVTIGDNAIIGAMTLVSKDVPENSFAYGNPMIIKNKV</sequence>
<dbReference type="RefSeq" id="WP_111714303.1">
    <property type="nucleotide sequence ID" value="NZ_CP073819.1"/>
</dbReference>
<dbReference type="GO" id="GO:0016740">
    <property type="term" value="F:transferase activity"/>
    <property type="evidence" value="ECO:0007669"/>
    <property type="project" value="UniProtKB-KW"/>
</dbReference>
<dbReference type="InterPro" id="IPR001451">
    <property type="entry name" value="Hexapep"/>
</dbReference>
<evidence type="ECO:0000313" key="4">
    <source>
        <dbReference type="Proteomes" id="UP000249808"/>
    </source>
</evidence>
<accession>A0A327ZUR0</accession>
<dbReference type="Pfam" id="PF14602">
    <property type="entry name" value="Hexapep_2"/>
    <property type="match status" value="1"/>
</dbReference>
<dbReference type="InterPro" id="IPR018357">
    <property type="entry name" value="Hexapep_transf_CS"/>
</dbReference>
<gene>
    <name evidence="3" type="ORF">BHU61_01445</name>
</gene>